<keyword evidence="3" id="KW-0966">Cell projection</keyword>
<proteinExistence type="predicted"/>
<keyword evidence="3" id="KW-0282">Flagellum</keyword>
<dbReference type="Gene3D" id="1.20.1330.10">
    <property type="entry name" value="f41 fragment of flagellin, N-terminal domain"/>
    <property type="match status" value="1"/>
</dbReference>
<protein>
    <submittedName>
        <fullName evidence="3">Flagellar hook-filament junction protein</fullName>
    </submittedName>
</protein>
<sequence>MRVSERMRFDQVQRRVQDAKTQNSTAMERLSSQKDVRKLSDNPVAATQILRFRDSIGDTRVFQKNIEYSKGLLERSESALQSVSDGLMRAKELAIGMASDTYDSKSREASGREIREIMDEIVQLANTSFNGRFIFAGFRNQTPPLSLDGDYLGDDGALFLQVSPGDFRQINISGRKLFEATHDERENGHFNMIHAL</sequence>
<evidence type="ECO:0000259" key="2">
    <source>
        <dbReference type="Pfam" id="PF00669"/>
    </source>
</evidence>
<reference evidence="3 4" key="2">
    <citation type="submission" date="2019-08" db="EMBL/GenBank/DDBJ databases">
        <authorList>
            <person name="Henke P."/>
        </authorList>
    </citation>
    <scope>NUCLEOTIDE SEQUENCE [LARGE SCALE GENOMIC DNA]</scope>
    <source>
        <strain evidence="3">Phe10_nw2017</strain>
    </source>
</reference>
<keyword evidence="4" id="KW-1185">Reference proteome</keyword>
<dbReference type="InterPro" id="IPR001029">
    <property type="entry name" value="Flagellin_N"/>
</dbReference>
<feature type="domain" description="Flagellin N-terminal" evidence="2">
    <location>
        <begin position="7"/>
        <end position="137"/>
    </location>
</feature>
<feature type="non-terminal residue" evidence="3">
    <location>
        <position position="196"/>
    </location>
</feature>
<dbReference type="GO" id="GO:0071973">
    <property type="term" value="P:bacterial-type flagellum-dependent cell motility"/>
    <property type="evidence" value="ECO:0007669"/>
    <property type="project" value="InterPro"/>
</dbReference>
<comment type="caution">
    <text evidence="3">The sequence shown here is derived from an EMBL/GenBank/DDBJ whole genome shotgun (WGS) entry which is preliminary data.</text>
</comment>
<dbReference type="EMBL" id="SRHE01000054">
    <property type="protein sequence ID" value="TWW11531.1"/>
    <property type="molecule type" value="Genomic_DNA"/>
</dbReference>
<evidence type="ECO:0000313" key="3">
    <source>
        <dbReference type="EMBL" id="TWW11531.1"/>
    </source>
</evidence>
<evidence type="ECO:0000313" key="4">
    <source>
        <dbReference type="Proteomes" id="UP000321083"/>
    </source>
</evidence>
<dbReference type="PANTHER" id="PTHR42792:SF1">
    <property type="entry name" value="FLAGELLAR HOOK-ASSOCIATED PROTEIN 3"/>
    <property type="match status" value="1"/>
</dbReference>
<feature type="region of interest" description="Disordered" evidence="1">
    <location>
        <begin position="15"/>
        <end position="35"/>
    </location>
</feature>
<dbReference type="AlphaFoldDB" id="A0A5C6MF49"/>
<dbReference type="Pfam" id="PF00669">
    <property type="entry name" value="Flagellin_N"/>
    <property type="match status" value="1"/>
</dbReference>
<accession>A0A5C6MF49</accession>
<dbReference type="InterPro" id="IPR013384">
    <property type="entry name" value="Flagell_FlgL"/>
</dbReference>
<name>A0A5C6MF49_9PLAN</name>
<dbReference type="Proteomes" id="UP000321083">
    <property type="component" value="Unassembled WGS sequence"/>
</dbReference>
<dbReference type="NCBIfam" id="TIGR02550">
    <property type="entry name" value="flagell_flgL"/>
    <property type="match status" value="1"/>
</dbReference>
<dbReference type="InterPro" id="IPR001492">
    <property type="entry name" value="Flagellin"/>
</dbReference>
<reference evidence="3 4" key="1">
    <citation type="submission" date="2019-08" db="EMBL/GenBank/DDBJ databases">
        <title>100 year-old enigma solved: identification of Planctomyces bekefii, the type genus and species of the phylum Planctomycetes.</title>
        <authorList>
            <person name="Svetlana D.N."/>
            <person name="Overmann J."/>
        </authorList>
    </citation>
    <scope>NUCLEOTIDE SEQUENCE [LARGE SCALE GENOMIC DNA]</scope>
    <source>
        <strain evidence="3">Phe10_nw2017</strain>
    </source>
</reference>
<evidence type="ECO:0000256" key="1">
    <source>
        <dbReference type="SAM" id="MobiDB-lite"/>
    </source>
</evidence>
<organism evidence="3 4">
    <name type="scientific">Planctomyces bekefii</name>
    <dbReference type="NCBI Taxonomy" id="1653850"/>
    <lineage>
        <taxon>Bacteria</taxon>
        <taxon>Pseudomonadati</taxon>
        <taxon>Planctomycetota</taxon>
        <taxon>Planctomycetia</taxon>
        <taxon>Planctomycetales</taxon>
        <taxon>Planctomycetaceae</taxon>
        <taxon>Planctomyces</taxon>
    </lineage>
</organism>
<dbReference type="SUPFAM" id="SSF64518">
    <property type="entry name" value="Phase 1 flagellin"/>
    <property type="match status" value="1"/>
</dbReference>
<dbReference type="PANTHER" id="PTHR42792">
    <property type="entry name" value="FLAGELLIN"/>
    <property type="match status" value="1"/>
</dbReference>
<keyword evidence="3" id="KW-0969">Cilium</keyword>
<dbReference type="GO" id="GO:0009424">
    <property type="term" value="C:bacterial-type flagellum hook"/>
    <property type="evidence" value="ECO:0007669"/>
    <property type="project" value="InterPro"/>
</dbReference>
<gene>
    <name evidence="3" type="ORF">E3A20_04540</name>
</gene>
<dbReference type="GO" id="GO:0005198">
    <property type="term" value="F:structural molecule activity"/>
    <property type="evidence" value="ECO:0007669"/>
    <property type="project" value="InterPro"/>
</dbReference>